<keyword evidence="2" id="KW-0547">Nucleotide-binding</keyword>
<dbReference type="EMBL" id="WWEQ01000078">
    <property type="protein sequence ID" value="MYM20796.1"/>
    <property type="molecule type" value="Genomic_DNA"/>
</dbReference>
<dbReference type="Gene3D" id="3.40.50.300">
    <property type="entry name" value="P-loop containing nucleotide triphosphate hydrolases"/>
    <property type="match status" value="1"/>
</dbReference>
<reference evidence="5 6" key="1">
    <citation type="submission" date="2020-01" db="EMBL/GenBank/DDBJ databases">
        <authorList>
            <person name="Deng T."/>
        </authorList>
    </citation>
    <scope>NUCLEOTIDE SEQUENCE [LARGE SCALE GENOMIC DNA]</scope>
    <source>
        <strain evidence="5 6">5221</strain>
    </source>
</reference>
<organism evidence="5 6">
    <name type="scientific">Brevibacterium rongguiense</name>
    <dbReference type="NCBI Taxonomy" id="2695267"/>
    <lineage>
        <taxon>Bacteria</taxon>
        <taxon>Bacillati</taxon>
        <taxon>Actinomycetota</taxon>
        <taxon>Actinomycetes</taxon>
        <taxon>Micrococcales</taxon>
        <taxon>Brevibacteriaceae</taxon>
        <taxon>Brevibacterium</taxon>
    </lineage>
</organism>
<dbReference type="InterPro" id="IPR003439">
    <property type="entry name" value="ABC_transporter-like_ATP-bd"/>
</dbReference>
<dbReference type="SUPFAM" id="SSF52540">
    <property type="entry name" value="P-loop containing nucleoside triphosphate hydrolases"/>
    <property type="match status" value="1"/>
</dbReference>
<evidence type="ECO:0000256" key="1">
    <source>
        <dbReference type="ARBA" id="ARBA00022448"/>
    </source>
</evidence>
<dbReference type="InterPro" id="IPR015854">
    <property type="entry name" value="ABC_transpr_LolD-like"/>
</dbReference>
<dbReference type="GO" id="GO:0005886">
    <property type="term" value="C:plasma membrane"/>
    <property type="evidence" value="ECO:0007669"/>
    <property type="project" value="TreeGrafter"/>
</dbReference>
<accession>A0A6N9HAH3</accession>
<keyword evidence="6" id="KW-1185">Reference proteome</keyword>
<dbReference type="InterPro" id="IPR017911">
    <property type="entry name" value="MacB-like_ATP-bd"/>
</dbReference>
<comment type="caution">
    <text evidence="5">The sequence shown here is derived from an EMBL/GenBank/DDBJ whole genome shotgun (WGS) entry which is preliminary data.</text>
</comment>
<proteinExistence type="predicted"/>
<dbReference type="SMART" id="SM00382">
    <property type="entry name" value="AAA"/>
    <property type="match status" value="1"/>
</dbReference>
<dbReference type="CDD" id="cd03255">
    <property type="entry name" value="ABC_MJ0796_LolCDE_FtsE"/>
    <property type="match status" value="1"/>
</dbReference>
<dbReference type="InterPro" id="IPR017871">
    <property type="entry name" value="ABC_transporter-like_CS"/>
</dbReference>
<dbReference type="InterPro" id="IPR003593">
    <property type="entry name" value="AAA+_ATPase"/>
</dbReference>
<name>A0A6N9HAH3_9MICO</name>
<dbReference type="AlphaFoldDB" id="A0A6N9HAH3"/>
<evidence type="ECO:0000313" key="6">
    <source>
        <dbReference type="Proteomes" id="UP000469215"/>
    </source>
</evidence>
<dbReference type="GO" id="GO:0022857">
    <property type="term" value="F:transmembrane transporter activity"/>
    <property type="evidence" value="ECO:0007669"/>
    <property type="project" value="TreeGrafter"/>
</dbReference>
<dbReference type="GO" id="GO:0005524">
    <property type="term" value="F:ATP binding"/>
    <property type="evidence" value="ECO:0007669"/>
    <property type="project" value="UniProtKB-KW"/>
</dbReference>
<dbReference type="RefSeq" id="WP_160954208.1">
    <property type="nucleotide sequence ID" value="NZ_WWEQ01000078.1"/>
</dbReference>
<gene>
    <name evidence="5" type="ORF">GSY69_12700</name>
</gene>
<evidence type="ECO:0000256" key="2">
    <source>
        <dbReference type="ARBA" id="ARBA00022741"/>
    </source>
</evidence>
<feature type="domain" description="ABC transporter" evidence="4">
    <location>
        <begin position="16"/>
        <end position="250"/>
    </location>
</feature>
<dbReference type="FunFam" id="3.40.50.300:FF:000032">
    <property type="entry name" value="Export ABC transporter ATP-binding protein"/>
    <property type="match status" value="1"/>
</dbReference>
<evidence type="ECO:0000313" key="5">
    <source>
        <dbReference type="EMBL" id="MYM20796.1"/>
    </source>
</evidence>
<keyword evidence="3 5" id="KW-0067">ATP-binding</keyword>
<dbReference type="GO" id="GO:0016887">
    <property type="term" value="F:ATP hydrolysis activity"/>
    <property type="evidence" value="ECO:0007669"/>
    <property type="project" value="InterPro"/>
</dbReference>
<dbReference type="PROSITE" id="PS00211">
    <property type="entry name" value="ABC_TRANSPORTER_1"/>
    <property type="match status" value="1"/>
</dbReference>
<dbReference type="Pfam" id="PF00005">
    <property type="entry name" value="ABC_tran"/>
    <property type="match status" value="1"/>
</dbReference>
<protein>
    <submittedName>
        <fullName evidence="5">ATP-binding cassette domain-containing protein</fullName>
    </submittedName>
</protein>
<dbReference type="Proteomes" id="UP000469215">
    <property type="component" value="Unassembled WGS sequence"/>
</dbReference>
<dbReference type="InterPro" id="IPR027417">
    <property type="entry name" value="P-loop_NTPase"/>
</dbReference>
<dbReference type="PANTHER" id="PTHR24220">
    <property type="entry name" value="IMPORT ATP-BINDING PROTEIN"/>
    <property type="match status" value="1"/>
</dbReference>
<dbReference type="PANTHER" id="PTHR24220:SF685">
    <property type="entry name" value="ABC TRANSPORTER RELATED"/>
    <property type="match status" value="1"/>
</dbReference>
<sequence>MTMTATAHNPAYTAAAQARDLVKTYGAGEAAVRPLNGLSIDIEAARFTAIMGPSGSGKSTLMHVLAGLDVPDSGRVSIGRRDLTSLSEKQLTRVRREHVGFIFQAFNLVPAMTAEENILLPSKLAKKTVDRAFHDRIVELLGLRPRLHHRPFELSGGQQQRVAVARALVTRPDIIFADEPTGNLDSATGTEVLDLLRAAVDEFGQTVVMVTHDVSAAARADRVVLLADGRIAGDLIRPDVQTLSRAMLEVTR</sequence>
<dbReference type="PROSITE" id="PS50893">
    <property type="entry name" value="ABC_TRANSPORTER_2"/>
    <property type="match status" value="1"/>
</dbReference>
<evidence type="ECO:0000259" key="4">
    <source>
        <dbReference type="PROSITE" id="PS50893"/>
    </source>
</evidence>
<keyword evidence="1" id="KW-0813">Transport</keyword>
<evidence type="ECO:0000256" key="3">
    <source>
        <dbReference type="ARBA" id="ARBA00022840"/>
    </source>
</evidence>
<dbReference type="GO" id="GO:0098796">
    <property type="term" value="C:membrane protein complex"/>
    <property type="evidence" value="ECO:0007669"/>
    <property type="project" value="UniProtKB-ARBA"/>
</dbReference>